<dbReference type="Gene3D" id="3.30.530.20">
    <property type="match status" value="1"/>
</dbReference>
<dbReference type="SUPFAM" id="SSF55961">
    <property type="entry name" value="Bet v1-like"/>
    <property type="match status" value="1"/>
</dbReference>
<dbReference type="PANTHER" id="PTHR36166:SF1">
    <property type="entry name" value="SRPBCC DOMAIN-CONTAINING PROTEIN"/>
    <property type="match status" value="1"/>
</dbReference>
<gene>
    <name evidence="1" type="ORF">B0T24DRAFT_421922</name>
</gene>
<reference evidence="1" key="2">
    <citation type="submission" date="2023-06" db="EMBL/GenBank/DDBJ databases">
        <authorList>
            <consortium name="Lawrence Berkeley National Laboratory"/>
            <person name="Haridas S."/>
            <person name="Hensen N."/>
            <person name="Bonometti L."/>
            <person name="Westerberg I."/>
            <person name="Brannstrom I.O."/>
            <person name="Guillou S."/>
            <person name="Cros-Aarteil S."/>
            <person name="Calhoun S."/>
            <person name="Kuo A."/>
            <person name="Mondo S."/>
            <person name="Pangilinan J."/>
            <person name="Riley R."/>
            <person name="Labutti K."/>
            <person name="Andreopoulos B."/>
            <person name="Lipzen A."/>
            <person name="Chen C."/>
            <person name="Yanf M."/>
            <person name="Daum C."/>
            <person name="Ng V."/>
            <person name="Clum A."/>
            <person name="Steindorff A."/>
            <person name="Ohm R."/>
            <person name="Martin F."/>
            <person name="Silar P."/>
            <person name="Natvig D."/>
            <person name="Lalanne C."/>
            <person name="Gautier V."/>
            <person name="Ament-Velasquez S.L."/>
            <person name="Kruys A."/>
            <person name="Hutchinson M.I."/>
            <person name="Powell A.J."/>
            <person name="Barry K."/>
            <person name="Miller A.N."/>
            <person name="Grigoriev I.V."/>
            <person name="Debuchy R."/>
            <person name="Gladieux P."/>
            <person name="Thoren M.H."/>
            <person name="Johannesson H."/>
        </authorList>
    </citation>
    <scope>NUCLEOTIDE SEQUENCE</scope>
    <source>
        <strain evidence="1">CBS 958.72</strain>
    </source>
</reference>
<dbReference type="CDD" id="cd07822">
    <property type="entry name" value="SRPBCC_4"/>
    <property type="match status" value="1"/>
</dbReference>
<accession>A0AAE0N0L1</accession>
<dbReference type="PANTHER" id="PTHR36166">
    <property type="entry name" value="CHROMOSOME 9, WHOLE GENOME SHOTGUN SEQUENCE"/>
    <property type="match status" value="1"/>
</dbReference>
<comment type="caution">
    <text evidence="1">The sequence shown here is derived from an EMBL/GenBank/DDBJ whole genome shotgun (WGS) entry which is preliminary data.</text>
</comment>
<name>A0AAE0N0L1_9PEZI</name>
<evidence type="ECO:0000313" key="1">
    <source>
        <dbReference type="EMBL" id="KAK3365054.1"/>
    </source>
</evidence>
<proteinExistence type="predicted"/>
<reference evidence="1" key="1">
    <citation type="journal article" date="2023" name="Mol. Phylogenet. Evol.">
        <title>Genome-scale phylogeny and comparative genomics of the fungal order Sordariales.</title>
        <authorList>
            <person name="Hensen N."/>
            <person name="Bonometti L."/>
            <person name="Westerberg I."/>
            <person name="Brannstrom I.O."/>
            <person name="Guillou S."/>
            <person name="Cros-Aarteil S."/>
            <person name="Calhoun S."/>
            <person name="Haridas S."/>
            <person name="Kuo A."/>
            <person name="Mondo S."/>
            <person name="Pangilinan J."/>
            <person name="Riley R."/>
            <person name="LaButti K."/>
            <person name="Andreopoulos B."/>
            <person name="Lipzen A."/>
            <person name="Chen C."/>
            <person name="Yan M."/>
            <person name="Daum C."/>
            <person name="Ng V."/>
            <person name="Clum A."/>
            <person name="Steindorff A."/>
            <person name="Ohm R.A."/>
            <person name="Martin F."/>
            <person name="Silar P."/>
            <person name="Natvig D.O."/>
            <person name="Lalanne C."/>
            <person name="Gautier V."/>
            <person name="Ament-Velasquez S.L."/>
            <person name="Kruys A."/>
            <person name="Hutchinson M.I."/>
            <person name="Powell A.J."/>
            <person name="Barry K."/>
            <person name="Miller A.N."/>
            <person name="Grigoriev I.V."/>
            <person name="Debuchy R."/>
            <person name="Gladieux P."/>
            <person name="Hiltunen Thoren M."/>
            <person name="Johannesson H."/>
        </authorList>
    </citation>
    <scope>NUCLEOTIDE SEQUENCE</scope>
    <source>
        <strain evidence="1">CBS 958.72</strain>
    </source>
</reference>
<sequence length="156" mass="17351">MVQTLTTQIEIAAPPEVVRSVFLDFDRFKEWHPSWLSIAVVDPAKRPADLQPKDVLKVGLKTYYFNPTVVENTPSCFSWLGNLYGILLGTHQFHFKPSEQTPGGTTLVQKEDFAGAIAFMFRSGWSAAKSTGGNFEQFNQDLKAAAEKVARQAGQQ</sequence>
<protein>
    <submittedName>
        <fullName evidence="1">Uncharacterized protein</fullName>
    </submittedName>
</protein>
<keyword evidence="2" id="KW-1185">Reference proteome</keyword>
<organism evidence="1 2">
    <name type="scientific">Lasiosphaeria ovina</name>
    <dbReference type="NCBI Taxonomy" id="92902"/>
    <lineage>
        <taxon>Eukaryota</taxon>
        <taxon>Fungi</taxon>
        <taxon>Dikarya</taxon>
        <taxon>Ascomycota</taxon>
        <taxon>Pezizomycotina</taxon>
        <taxon>Sordariomycetes</taxon>
        <taxon>Sordariomycetidae</taxon>
        <taxon>Sordariales</taxon>
        <taxon>Lasiosphaeriaceae</taxon>
        <taxon>Lasiosphaeria</taxon>
    </lineage>
</organism>
<evidence type="ECO:0000313" key="2">
    <source>
        <dbReference type="Proteomes" id="UP001287356"/>
    </source>
</evidence>
<dbReference type="InterPro" id="IPR019587">
    <property type="entry name" value="Polyketide_cyclase/dehydratase"/>
</dbReference>
<dbReference type="Proteomes" id="UP001287356">
    <property type="component" value="Unassembled WGS sequence"/>
</dbReference>
<dbReference type="InterPro" id="IPR023393">
    <property type="entry name" value="START-like_dom_sf"/>
</dbReference>
<dbReference type="AlphaFoldDB" id="A0AAE0N0L1"/>
<dbReference type="Pfam" id="PF10604">
    <property type="entry name" value="Polyketide_cyc2"/>
    <property type="match status" value="1"/>
</dbReference>
<dbReference type="EMBL" id="JAULSN010000009">
    <property type="protein sequence ID" value="KAK3365054.1"/>
    <property type="molecule type" value="Genomic_DNA"/>
</dbReference>